<dbReference type="Gramene" id="TuG1812G0400001363.01.T01">
    <property type="protein sequence ID" value="TuG1812G0400001363.01.T01"/>
    <property type="gene ID" value="TuG1812G0400001363.01"/>
</dbReference>
<sequence>HHALRPRLRLPQPPAVRAPPPRHGRRQLHRRVSNCMEANLQRWCLATLHTQSDKQSYTVTTVSSSCFSNANIMSDLVSFHYLGTAPLWFA</sequence>
<organism evidence="2 3">
    <name type="scientific">Triticum urartu</name>
    <name type="common">Red wild einkorn</name>
    <name type="synonym">Crithodium urartu</name>
    <dbReference type="NCBI Taxonomy" id="4572"/>
    <lineage>
        <taxon>Eukaryota</taxon>
        <taxon>Viridiplantae</taxon>
        <taxon>Streptophyta</taxon>
        <taxon>Embryophyta</taxon>
        <taxon>Tracheophyta</taxon>
        <taxon>Spermatophyta</taxon>
        <taxon>Magnoliopsida</taxon>
        <taxon>Liliopsida</taxon>
        <taxon>Poales</taxon>
        <taxon>Poaceae</taxon>
        <taxon>BOP clade</taxon>
        <taxon>Pooideae</taxon>
        <taxon>Triticodae</taxon>
        <taxon>Triticeae</taxon>
        <taxon>Triticinae</taxon>
        <taxon>Triticum</taxon>
    </lineage>
</organism>
<dbReference type="EnsemblPlants" id="TuG1812G0400001363.01.T01">
    <property type="protein sequence ID" value="TuG1812G0400001363.01.T01"/>
    <property type="gene ID" value="TuG1812G0400001363.01"/>
</dbReference>
<protein>
    <submittedName>
        <fullName evidence="2">Uncharacterized protein</fullName>
    </submittedName>
</protein>
<keyword evidence="3" id="KW-1185">Reference proteome</keyword>
<proteinExistence type="predicted"/>
<reference evidence="2" key="2">
    <citation type="submission" date="2018-03" db="EMBL/GenBank/DDBJ databases">
        <title>The Triticum urartu genome reveals the dynamic nature of wheat genome evolution.</title>
        <authorList>
            <person name="Ling H."/>
            <person name="Ma B."/>
            <person name="Shi X."/>
            <person name="Liu H."/>
            <person name="Dong L."/>
            <person name="Sun H."/>
            <person name="Cao Y."/>
            <person name="Gao Q."/>
            <person name="Zheng S."/>
            <person name="Li Y."/>
            <person name="Yu Y."/>
            <person name="Du H."/>
            <person name="Qi M."/>
            <person name="Li Y."/>
            <person name="Yu H."/>
            <person name="Cui Y."/>
            <person name="Wang N."/>
            <person name="Chen C."/>
            <person name="Wu H."/>
            <person name="Zhao Y."/>
            <person name="Zhang J."/>
            <person name="Li Y."/>
            <person name="Zhou W."/>
            <person name="Zhang B."/>
            <person name="Hu W."/>
            <person name="Eijk M."/>
            <person name="Tang J."/>
            <person name="Witsenboer H."/>
            <person name="Zhao S."/>
            <person name="Li Z."/>
            <person name="Zhang A."/>
            <person name="Wang D."/>
            <person name="Liang C."/>
        </authorList>
    </citation>
    <scope>NUCLEOTIDE SEQUENCE [LARGE SCALE GENOMIC DNA]</scope>
    <source>
        <strain evidence="2">cv. G1812</strain>
    </source>
</reference>
<feature type="region of interest" description="Disordered" evidence="1">
    <location>
        <begin position="1"/>
        <end position="27"/>
    </location>
</feature>
<reference evidence="3" key="1">
    <citation type="journal article" date="2013" name="Nature">
        <title>Draft genome of the wheat A-genome progenitor Triticum urartu.</title>
        <authorList>
            <person name="Ling H.Q."/>
            <person name="Zhao S."/>
            <person name="Liu D."/>
            <person name="Wang J."/>
            <person name="Sun H."/>
            <person name="Zhang C."/>
            <person name="Fan H."/>
            <person name="Li D."/>
            <person name="Dong L."/>
            <person name="Tao Y."/>
            <person name="Gao C."/>
            <person name="Wu H."/>
            <person name="Li Y."/>
            <person name="Cui Y."/>
            <person name="Guo X."/>
            <person name="Zheng S."/>
            <person name="Wang B."/>
            <person name="Yu K."/>
            <person name="Liang Q."/>
            <person name="Yang W."/>
            <person name="Lou X."/>
            <person name="Chen J."/>
            <person name="Feng M."/>
            <person name="Jian J."/>
            <person name="Zhang X."/>
            <person name="Luo G."/>
            <person name="Jiang Y."/>
            <person name="Liu J."/>
            <person name="Wang Z."/>
            <person name="Sha Y."/>
            <person name="Zhang B."/>
            <person name="Wu H."/>
            <person name="Tang D."/>
            <person name="Shen Q."/>
            <person name="Xue P."/>
            <person name="Zou S."/>
            <person name="Wang X."/>
            <person name="Liu X."/>
            <person name="Wang F."/>
            <person name="Yang Y."/>
            <person name="An X."/>
            <person name="Dong Z."/>
            <person name="Zhang K."/>
            <person name="Zhang X."/>
            <person name="Luo M.C."/>
            <person name="Dvorak J."/>
            <person name="Tong Y."/>
            <person name="Wang J."/>
            <person name="Yang H."/>
            <person name="Li Z."/>
            <person name="Wang D."/>
            <person name="Zhang A."/>
            <person name="Wang J."/>
        </authorList>
    </citation>
    <scope>NUCLEOTIDE SEQUENCE</scope>
    <source>
        <strain evidence="3">cv. G1812</strain>
    </source>
</reference>
<accession>A0A8R7U5Q0</accession>
<evidence type="ECO:0000313" key="3">
    <source>
        <dbReference type="Proteomes" id="UP000015106"/>
    </source>
</evidence>
<dbReference type="AlphaFoldDB" id="A0A8R7U5Q0"/>
<dbReference type="Proteomes" id="UP000015106">
    <property type="component" value="Chromosome 4"/>
</dbReference>
<evidence type="ECO:0000313" key="2">
    <source>
        <dbReference type="EnsemblPlants" id="TuG1812G0400001363.01.T01"/>
    </source>
</evidence>
<name>A0A8R7U5Q0_TRIUA</name>
<evidence type="ECO:0000256" key="1">
    <source>
        <dbReference type="SAM" id="MobiDB-lite"/>
    </source>
</evidence>
<reference evidence="2" key="3">
    <citation type="submission" date="2022-06" db="UniProtKB">
        <authorList>
            <consortium name="EnsemblPlants"/>
        </authorList>
    </citation>
    <scope>IDENTIFICATION</scope>
</reference>